<dbReference type="SUPFAM" id="SSF52540">
    <property type="entry name" value="P-loop containing nucleoside triphosphate hydrolases"/>
    <property type="match status" value="1"/>
</dbReference>
<dbReference type="OrthoDB" id="9810236at2"/>
<keyword evidence="11" id="KW-1185">Reference proteome</keyword>
<reference evidence="11" key="2">
    <citation type="submission" date="2013-07" db="EMBL/GenBank/DDBJ databases">
        <authorList>
            <person name="Morais-Silva F.O."/>
            <person name="Rezende A.M."/>
            <person name="Pimentel C."/>
            <person name="Resende D.M."/>
            <person name="Santos C.I."/>
            <person name="Clemente C."/>
            <person name="de Oliveira L.M."/>
            <person name="da Silva S.M."/>
            <person name="Costa D.A."/>
            <person name="Varela-Raposo A."/>
            <person name="Horacio E.C.A."/>
            <person name="Matos M."/>
            <person name="Flores O."/>
            <person name="Ruiz J.C."/>
            <person name="Rodrigues-Pousada C."/>
        </authorList>
    </citation>
    <scope>NUCLEOTIDE SEQUENCE [LARGE SCALE GENOMIC DNA]</scope>
    <source>
        <strain evidence="11">ATCC 19364 / DSM 1382 / NCIMB 9332 / VKM B-1759</strain>
    </source>
</reference>
<dbReference type="GO" id="GO:0051607">
    <property type="term" value="P:defense response to virus"/>
    <property type="evidence" value="ECO:0007669"/>
    <property type="project" value="UniProtKB-KW"/>
</dbReference>
<evidence type="ECO:0000259" key="9">
    <source>
        <dbReference type="PROSITE" id="PS51643"/>
    </source>
</evidence>
<comment type="similarity">
    <text evidence="2">In the central section; belongs to the CRISPR-associated helicase Cas3 family.</text>
</comment>
<dbReference type="InterPro" id="IPR001650">
    <property type="entry name" value="Helicase_C-like"/>
</dbReference>
<dbReference type="GO" id="GO:0046872">
    <property type="term" value="F:metal ion binding"/>
    <property type="evidence" value="ECO:0007669"/>
    <property type="project" value="UniProtKB-KW"/>
</dbReference>
<comment type="similarity">
    <text evidence="1">In the N-terminal section; belongs to the CRISPR-associated nuclease Cas3-HD family.</text>
</comment>
<evidence type="ECO:0000313" key="11">
    <source>
        <dbReference type="Proteomes" id="UP000016587"/>
    </source>
</evidence>
<dbReference type="GO" id="GO:0005524">
    <property type="term" value="F:ATP binding"/>
    <property type="evidence" value="ECO:0007669"/>
    <property type="project" value="UniProtKB-KW"/>
</dbReference>
<evidence type="ECO:0000256" key="8">
    <source>
        <dbReference type="ARBA" id="ARBA00023118"/>
    </source>
</evidence>
<evidence type="ECO:0000256" key="6">
    <source>
        <dbReference type="ARBA" id="ARBA00022806"/>
    </source>
</evidence>
<name>T2GDK0_MEGG1</name>
<proteinExistence type="inferred from homology"/>
<dbReference type="InterPro" id="IPR006483">
    <property type="entry name" value="CRISPR-assoc_Cas3_HD"/>
</dbReference>
<dbReference type="InterPro" id="IPR038257">
    <property type="entry name" value="CRISPR-assoc_Cas3_HD_sf"/>
</dbReference>
<keyword evidence="8" id="KW-0051">Antiviral defense</keyword>
<sequence length="982" mass="107767">MPPDFLSFYTALYHGTRQAFPWQQRLATALCAGNWPETLALPTSCGKTSLLEIHLYALALQAGLSVLERTAPLRLVYVVDRRLVVDEVAQHAAFLHFRLFEALQGHSQEDAPVREIAARLASFGGEGPLQIVELRGGMYRDESWIFSPATPLLCISTVDQAGSRLLFRGYGLSDYQLPVHAGFLGSDVLYCVDEGHLSREFLRTLADVRRYQGQAAVQVTPPLRVLQMTATPQQASASLEPIAFSLNQEDLDHPVLGRRLQARKRALLVETNNLVQEVVGQAWKLAGKEHVEVVGVVLNRVKTARDVFRLLQKEGDADVILLTGRMRPWNRERLLKRWLKELEAGKRARGTRLRPLFVVATQAIEVGANLDFDAMVTQSASLSSLIQRLGRLNRLGEFPGDCLAVIVHEKQKKGSLDPIYGLSLPQAWDWLRQAERERLGHGGILDLGIAGLQLLDSLLERPQEAPLSPSPLLLPGHLDLWSQTSPRPMPDPDVAPFLHGLQALEAADVLLVWRADVTPDDPDGSLAAVAVAPPVVEEALPLPVAMVRTWLAGQANAADVVDVEGVVARSNQKQTQRPHSRGLQKVLRWRGPGESTFVDPSGIAPGDTLVLPAIRGGCDEFGWDPTFRKPVEDVGDACWNERARREVEAGAPHPRRARLRVHPRLFSAMREGGRGKIEALQQQLELGTPAVEAVAGFLNTLRNILPQTEAMDLLLTHMLNADQACLRFYAVAGEAGVCFLGQEVQGKNATPGVIASIGMHSDQEEADQFVTPPPDGKAAAITIEDHGRKVAALAGNFARRCGLHESLVLTESVAGRHHDDGKAHPGFQVLLHGGDEMAALAAEQPLAKSLWSRAIAEYAHPTEIAGLPRGFRHEFLSAVLVASHPGFPFDAVEADLLLYLVGSHHGRGRPFPPVHVEDMPEVVTVEIEGTCLTTSSDHGLERLDSGWADRFWRLQRRFGPWGLAYLEALVRMADRIQSRGEV</sequence>
<dbReference type="InterPro" id="IPR013444">
    <property type="entry name" value="Helicase_Cas3_CRISPR-ass_Anaes"/>
</dbReference>
<keyword evidence="4" id="KW-0547">Nucleotide-binding</keyword>
<dbReference type="SMART" id="SM00490">
    <property type="entry name" value="HELICc"/>
    <property type="match status" value="1"/>
</dbReference>
<feature type="domain" description="HD Cas3-type" evidence="9">
    <location>
        <begin position="776"/>
        <end position="976"/>
    </location>
</feature>
<gene>
    <name evidence="10" type="primary">cas3</name>
    <name evidence="10" type="ORF">DGI_2448</name>
</gene>
<dbReference type="PROSITE" id="PS51643">
    <property type="entry name" value="HD_CAS3"/>
    <property type="match status" value="1"/>
</dbReference>
<evidence type="ECO:0000256" key="1">
    <source>
        <dbReference type="ARBA" id="ARBA00006847"/>
    </source>
</evidence>
<keyword evidence="7" id="KW-0067">ATP-binding</keyword>
<dbReference type="Pfam" id="PF22590">
    <property type="entry name" value="Cas3-like_C_2"/>
    <property type="match status" value="1"/>
</dbReference>
<accession>T2GDK0</accession>
<organism evidence="10 11">
    <name type="scientific">Megalodesulfovibrio gigas (strain ATCC 19364 / DSM 1382 / NCIMB 9332 / VKM B-1759)</name>
    <name type="common">Desulfovibrio gigas</name>
    <dbReference type="NCBI Taxonomy" id="1121448"/>
    <lineage>
        <taxon>Bacteria</taxon>
        <taxon>Pseudomonadati</taxon>
        <taxon>Thermodesulfobacteriota</taxon>
        <taxon>Desulfovibrionia</taxon>
        <taxon>Desulfovibrionales</taxon>
        <taxon>Desulfovibrionaceae</taxon>
        <taxon>Megalodesulfovibrio</taxon>
    </lineage>
</organism>
<dbReference type="NCBIfam" id="TIGR02621">
    <property type="entry name" value="cas3_GSU0051"/>
    <property type="match status" value="1"/>
</dbReference>
<dbReference type="AlphaFoldDB" id="T2GDK0"/>
<keyword evidence="6" id="KW-0347">Helicase</keyword>
<dbReference type="RefSeq" id="WP_021761177.1">
    <property type="nucleotide sequence ID" value="NC_022444.1"/>
</dbReference>
<dbReference type="Pfam" id="PF18019">
    <property type="entry name" value="Cas3_HD"/>
    <property type="match status" value="1"/>
</dbReference>
<evidence type="ECO:0000256" key="7">
    <source>
        <dbReference type="ARBA" id="ARBA00022840"/>
    </source>
</evidence>
<evidence type="ECO:0000256" key="2">
    <source>
        <dbReference type="ARBA" id="ARBA00009046"/>
    </source>
</evidence>
<evidence type="ECO:0000256" key="5">
    <source>
        <dbReference type="ARBA" id="ARBA00022801"/>
    </source>
</evidence>
<evidence type="ECO:0000256" key="4">
    <source>
        <dbReference type="ARBA" id="ARBA00022741"/>
    </source>
</evidence>
<dbReference type="eggNOG" id="COG1203">
    <property type="taxonomic scope" value="Bacteria"/>
</dbReference>
<dbReference type="HOGENOM" id="CLU_010520_0_0_7"/>
<dbReference type="InterPro" id="IPR054712">
    <property type="entry name" value="Cas3-like_dom"/>
</dbReference>
<keyword evidence="3" id="KW-0479">Metal-binding</keyword>
<protein>
    <submittedName>
        <fullName evidence="10">Putative CRISPR-associated helicase Cas3</fullName>
    </submittedName>
</protein>
<keyword evidence="5" id="KW-0378">Hydrolase</keyword>
<dbReference type="Gene3D" id="1.10.3210.30">
    <property type="match status" value="1"/>
</dbReference>
<dbReference type="KEGG" id="dgg:DGI_2448"/>
<dbReference type="InterPro" id="IPR027417">
    <property type="entry name" value="P-loop_NTPase"/>
</dbReference>
<evidence type="ECO:0000313" key="10">
    <source>
        <dbReference type="EMBL" id="AGW14191.1"/>
    </source>
</evidence>
<dbReference type="Gene3D" id="3.40.50.300">
    <property type="entry name" value="P-loop containing nucleotide triphosphate hydrolases"/>
    <property type="match status" value="1"/>
</dbReference>
<reference evidence="10 11" key="1">
    <citation type="journal article" date="2013" name="J. Bacteriol.">
        <title>Roles of HynAB and Ech, the only two hydrogenases found in the model sulfate reducer Desulfovibrio gigas.</title>
        <authorList>
            <person name="Morais-Silva F.O."/>
            <person name="Santos C.I."/>
            <person name="Rodrigues R."/>
            <person name="Pereira I.A."/>
            <person name="Rodrigues-Pousada C."/>
        </authorList>
    </citation>
    <scope>NUCLEOTIDE SEQUENCE [LARGE SCALE GENOMIC DNA]</scope>
    <source>
        <strain evidence="11">ATCC 19364 / DSM 1382 / NCIMB 9332 / VKM B-1759</strain>
    </source>
</reference>
<dbReference type="PATRIC" id="fig|1121448.10.peg.2401"/>
<dbReference type="EMBL" id="CP006585">
    <property type="protein sequence ID" value="AGW14191.1"/>
    <property type="molecule type" value="Genomic_DNA"/>
</dbReference>
<dbReference type="Proteomes" id="UP000016587">
    <property type="component" value="Chromosome"/>
</dbReference>
<dbReference type="GO" id="GO:0016787">
    <property type="term" value="F:hydrolase activity"/>
    <property type="evidence" value="ECO:0007669"/>
    <property type="project" value="UniProtKB-KW"/>
</dbReference>
<dbReference type="GO" id="GO:0004386">
    <property type="term" value="F:helicase activity"/>
    <property type="evidence" value="ECO:0007669"/>
    <property type="project" value="UniProtKB-KW"/>
</dbReference>
<evidence type="ECO:0000256" key="3">
    <source>
        <dbReference type="ARBA" id="ARBA00022723"/>
    </source>
</evidence>
<dbReference type="STRING" id="1121448.DGI_2448"/>